<sequence length="88" mass="8408">MGPSGPEVVHTVLAVSAIVTTGVSTVSAIVTTGVLTVSAVSVTTGVFTVSAFSAALTTGVLTVAVASVVSVIALRPPSGARTAGRGGR</sequence>
<evidence type="ECO:0000256" key="1">
    <source>
        <dbReference type="SAM" id="Phobius"/>
    </source>
</evidence>
<dbReference type="Proteomes" id="UP000644020">
    <property type="component" value="Unassembled WGS sequence"/>
</dbReference>
<reference evidence="2" key="2">
    <citation type="submission" date="2020-09" db="EMBL/GenBank/DDBJ databases">
        <authorList>
            <person name="Sun Q."/>
            <person name="Ohkuma M."/>
        </authorList>
    </citation>
    <scope>NUCLEOTIDE SEQUENCE</scope>
    <source>
        <strain evidence="2">JCM 4518</strain>
    </source>
</reference>
<proteinExistence type="predicted"/>
<organism evidence="2 3">
    <name type="scientific">Streptomyces termitum</name>
    <dbReference type="NCBI Taxonomy" id="67368"/>
    <lineage>
        <taxon>Bacteria</taxon>
        <taxon>Bacillati</taxon>
        <taxon>Actinomycetota</taxon>
        <taxon>Actinomycetes</taxon>
        <taxon>Kitasatosporales</taxon>
        <taxon>Streptomycetaceae</taxon>
        <taxon>Streptomyces</taxon>
    </lineage>
</organism>
<dbReference type="AlphaFoldDB" id="A0A918T4J2"/>
<reference evidence="2" key="1">
    <citation type="journal article" date="2014" name="Int. J. Syst. Evol. Microbiol.">
        <title>Complete genome sequence of Corynebacterium casei LMG S-19264T (=DSM 44701T), isolated from a smear-ripened cheese.</title>
        <authorList>
            <consortium name="US DOE Joint Genome Institute (JGI-PGF)"/>
            <person name="Walter F."/>
            <person name="Albersmeier A."/>
            <person name="Kalinowski J."/>
            <person name="Ruckert C."/>
        </authorList>
    </citation>
    <scope>NUCLEOTIDE SEQUENCE</scope>
    <source>
        <strain evidence="2">JCM 4518</strain>
    </source>
</reference>
<feature type="transmembrane region" description="Helical" evidence="1">
    <location>
        <begin position="46"/>
        <end position="74"/>
    </location>
</feature>
<name>A0A918T4J2_9ACTN</name>
<keyword evidence="1" id="KW-1133">Transmembrane helix</keyword>
<gene>
    <name evidence="2" type="ORF">GCM10010305_39660</name>
</gene>
<protein>
    <submittedName>
        <fullName evidence="2">Uncharacterized protein</fullName>
    </submittedName>
</protein>
<evidence type="ECO:0000313" key="2">
    <source>
        <dbReference type="EMBL" id="GHA92066.1"/>
    </source>
</evidence>
<keyword evidence="3" id="KW-1185">Reference proteome</keyword>
<comment type="caution">
    <text evidence="2">The sequence shown here is derived from an EMBL/GenBank/DDBJ whole genome shotgun (WGS) entry which is preliminary data.</text>
</comment>
<dbReference type="EMBL" id="BMUL01000010">
    <property type="protein sequence ID" value="GHA92066.1"/>
    <property type="molecule type" value="Genomic_DNA"/>
</dbReference>
<feature type="transmembrane region" description="Helical" evidence="1">
    <location>
        <begin position="12"/>
        <end position="40"/>
    </location>
</feature>
<evidence type="ECO:0000313" key="3">
    <source>
        <dbReference type="Proteomes" id="UP000644020"/>
    </source>
</evidence>
<accession>A0A918T4J2</accession>
<keyword evidence="1" id="KW-0472">Membrane</keyword>
<keyword evidence="1" id="KW-0812">Transmembrane</keyword>